<evidence type="ECO:0000313" key="2">
    <source>
        <dbReference type="EMBL" id="QIC68383.1"/>
    </source>
</evidence>
<gene>
    <name evidence="2" type="ORF">FSC10_13890</name>
</gene>
<dbReference type="EMBL" id="CP044463">
    <property type="protein sequence ID" value="QIC68383.1"/>
    <property type="molecule type" value="Genomic_DNA"/>
</dbReference>
<keyword evidence="1" id="KW-0175">Coiled coil</keyword>
<evidence type="ECO:0000313" key="3">
    <source>
        <dbReference type="Proteomes" id="UP000503505"/>
    </source>
</evidence>
<sequence>MKKILIVLFIVAFAWMVKISYDLFSLRQAHTELSSSFTLLQQQNASLNDKVVALKRQVTEQRQDAPAVSNSQIATAPESHDAELVRQQLSLIEFALQQQQYSTALEKLSQLQLDLPNYTLAPALLDGLERVLSKDQVMLQQFINSRLVQQNKIRDLLNQMDAEIARELKAQHSATPAESGSFWRNLIQIEAVQQPSAVLMQRGLVLKEAQLRLLMAENALQQSQQIPFQQSLGAVAEVLKQLPDAKSQQWVKQLEQIRTIPLTPVPPLNARTLMS</sequence>
<protein>
    <recommendedName>
        <fullName evidence="4">Uroporphyrinogen-III C-methyltransferase</fullName>
    </recommendedName>
</protein>
<feature type="coiled-coil region" evidence="1">
    <location>
        <begin position="37"/>
        <end position="64"/>
    </location>
</feature>
<proteinExistence type="predicted"/>
<dbReference type="Proteomes" id="UP000503505">
    <property type="component" value="Chromosome"/>
</dbReference>
<dbReference type="AlphaFoldDB" id="A0AAE7BYI2"/>
<evidence type="ECO:0000256" key="1">
    <source>
        <dbReference type="SAM" id="Coils"/>
    </source>
</evidence>
<reference evidence="2 3" key="1">
    <citation type="submission" date="2019-09" db="EMBL/GenBank/DDBJ databases">
        <title>Non-baumannii Acinetobacter spp. carrying blaNDM-1 isolated in China.</title>
        <authorList>
            <person name="Cui C."/>
            <person name="Chen C."/>
            <person name="Sun J."/>
            <person name="Liu Y."/>
        </authorList>
    </citation>
    <scope>NUCLEOTIDE SEQUENCE [LARGE SCALE GENOMIC DNA]</scope>
    <source>
        <strain evidence="2 3">HZE23-1</strain>
    </source>
</reference>
<accession>A0AAE7BYI2</accession>
<dbReference type="RefSeq" id="WP_163172373.1">
    <property type="nucleotide sequence ID" value="NZ_CP044463.1"/>
</dbReference>
<evidence type="ECO:0008006" key="4">
    <source>
        <dbReference type="Google" id="ProtNLM"/>
    </source>
</evidence>
<name>A0AAE7BYI2_9GAMM</name>
<organism evidence="2 3">
    <name type="scientific">Acinetobacter schindleri</name>
    <dbReference type="NCBI Taxonomy" id="108981"/>
    <lineage>
        <taxon>Bacteria</taxon>
        <taxon>Pseudomonadati</taxon>
        <taxon>Pseudomonadota</taxon>
        <taxon>Gammaproteobacteria</taxon>
        <taxon>Moraxellales</taxon>
        <taxon>Moraxellaceae</taxon>
        <taxon>Acinetobacter</taxon>
    </lineage>
</organism>